<comment type="subcellular location">
    <subcellularLocation>
        <location evidence="1">Cell membrane</location>
        <topology evidence="1">Single-pass membrane protein</topology>
    </subcellularLocation>
    <subcellularLocation>
        <location evidence="7">Cell membrane</location>
        <topology evidence="7">Single-pass type II membrane protein</topology>
    </subcellularLocation>
</comment>
<keyword evidence="4 7" id="KW-0812">Transmembrane</keyword>
<evidence type="ECO:0000256" key="2">
    <source>
        <dbReference type="ARBA" id="ARBA00005811"/>
    </source>
</evidence>
<dbReference type="EMBL" id="JACEFB010000003">
    <property type="protein sequence ID" value="MBA2225736.1"/>
    <property type="molecule type" value="Genomic_DNA"/>
</dbReference>
<evidence type="ECO:0000256" key="7">
    <source>
        <dbReference type="RuleBase" id="RU003879"/>
    </source>
</evidence>
<comment type="similarity">
    <text evidence="2 7">Belongs to the ExbD/TolR family.</text>
</comment>
<proteinExistence type="inferred from homology"/>
<evidence type="ECO:0000256" key="3">
    <source>
        <dbReference type="ARBA" id="ARBA00022475"/>
    </source>
</evidence>
<keyword evidence="3" id="KW-1003">Cell membrane</keyword>
<dbReference type="GO" id="GO:0015031">
    <property type="term" value="P:protein transport"/>
    <property type="evidence" value="ECO:0007669"/>
    <property type="project" value="UniProtKB-KW"/>
</dbReference>
<dbReference type="Pfam" id="PF02472">
    <property type="entry name" value="ExbD"/>
    <property type="match status" value="1"/>
</dbReference>
<dbReference type="AlphaFoldDB" id="A0A7V8VD28"/>
<gene>
    <name evidence="8" type="ORF">H0921_06110</name>
</gene>
<reference evidence="8 9" key="1">
    <citation type="submission" date="2020-07" db="EMBL/GenBank/DDBJ databases">
        <title>Thermogemmata thermophila gen. nov., sp. nov., a novel moderate thermophilic planctomycete from a Kamchatka hot spring.</title>
        <authorList>
            <person name="Elcheninov A.G."/>
            <person name="Podosokorskaya O.A."/>
            <person name="Kovaleva O.L."/>
            <person name="Novikov A."/>
            <person name="Bonch-Osmolovskaya E.A."/>
            <person name="Toshchakov S.V."/>
            <person name="Kublanov I.V."/>
        </authorList>
    </citation>
    <scope>NUCLEOTIDE SEQUENCE [LARGE SCALE GENOMIC DNA]</scope>
    <source>
        <strain evidence="8 9">2918</strain>
    </source>
</reference>
<dbReference type="GO" id="GO:0022857">
    <property type="term" value="F:transmembrane transporter activity"/>
    <property type="evidence" value="ECO:0007669"/>
    <property type="project" value="InterPro"/>
</dbReference>
<protein>
    <submittedName>
        <fullName evidence="8">Biopolymer transporter ExbD</fullName>
    </submittedName>
</protein>
<keyword evidence="9" id="KW-1185">Reference proteome</keyword>
<evidence type="ECO:0000256" key="4">
    <source>
        <dbReference type="ARBA" id="ARBA00022692"/>
    </source>
</evidence>
<keyword evidence="5" id="KW-1133">Transmembrane helix</keyword>
<dbReference type="InterPro" id="IPR003400">
    <property type="entry name" value="ExbD"/>
</dbReference>
<sequence>MGRRRKGHTEHIEPDLPITPMLDMSFQLLAFFIMTFKPSPTEGQLAMQLPPPEQGGGAAMPDPFGDKPAKYIVRVTANASGQIARMSLKEEGSASPPTDLGADLSRYMNALKDAMQRHQERGAKLTLELDGRLLHEYVVSLMDHALRAGFTDISPILASGGT</sequence>
<organism evidence="8 9">
    <name type="scientific">Thermogemmata fonticola</name>
    <dbReference type="NCBI Taxonomy" id="2755323"/>
    <lineage>
        <taxon>Bacteria</taxon>
        <taxon>Pseudomonadati</taxon>
        <taxon>Planctomycetota</taxon>
        <taxon>Planctomycetia</taxon>
        <taxon>Gemmatales</taxon>
        <taxon>Gemmataceae</taxon>
        <taxon>Thermogemmata</taxon>
    </lineage>
</organism>
<keyword evidence="7" id="KW-0653">Protein transport</keyword>
<comment type="caution">
    <text evidence="8">The sequence shown here is derived from an EMBL/GenBank/DDBJ whole genome shotgun (WGS) entry which is preliminary data.</text>
</comment>
<keyword evidence="6" id="KW-0472">Membrane</keyword>
<accession>A0A7V8VD28</accession>
<evidence type="ECO:0000313" key="8">
    <source>
        <dbReference type="EMBL" id="MBA2225736.1"/>
    </source>
</evidence>
<keyword evidence="7" id="KW-0813">Transport</keyword>
<dbReference type="GO" id="GO:0005886">
    <property type="term" value="C:plasma membrane"/>
    <property type="evidence" value="ECO:0007669"/>
    <property type="project" value="UniProtKB-SubCell"/>
</dbReference>
<evidence type="ECO:0000313" key="9">
    <source>
        <dbReference type="Proteomes" id="UP000542342"/>
    </source>
</evidence>
<name>A0A7V8VD28_9BACT</name>
<evidence type="ECO:0000256" key="5">
    <source>
        <dbReference type="ARBA" id="ARBA00022989"/>
    </source>
</evidence>
<evidence type="ECO:0000256" key="1">
    <source>
        <dbReference type="ARBA" id="ARBA00004162"/>
    </source>
</evidence>
<dbReference type="RefSeq" id="WP_194537178.1">
    <property type="nucleotide sequence ID" value="NZ_JACEFB010000003.1"/>
</dbReference>
<dbReference type="Proteomes" id="UP000542342">
    <property type="component" value="Unassembled WGS sequence"/>
</dbReference>
<evidence type="ECO:0000256" key="6">
    <source>
        <dbReference type="ARBA" id="ARBA00023136"/>
    </source>
</evidence>